<dbReference type="AlphaFoldDB" id="F8KR27"/>
<dbReference type="STRING" id="1002804.HBZC1_02130"/>
<keyword evidence="2" id="KW-1185">Reference proteome</keyword>
<protein>
    <submittedName>
        <fullName evidence="1">Uncharacterized protein</fullName>
    </submittedName>
</protein>
<accession>F8KR27</accession>
<dbReference type="KEGG" id="hbi:HBZC1_02130"/>
<name>F8KR27_HELBC</name>
<dbReference type="HOGENOM" id="CLU_056153_0_0_7"/>
<dbReference type="RefSeq" id="WP_013889704.1">
    <property type="nucleotide sequence ID" value="NC_015674.1"/>
</dbReference>
<organism evidence="1 2">
    <name type="scientific">Helicobacter bizzozeronii (strain CIII-1)</name>
    <dbReference type="NCBI Taxonomy" id="1002804"/>
    <lineage>
        <taxon>Bacteria</taxon>
        <taxon>Pseudomonadati</taxon>
        <taxon>Campylobacterota</taxon>
        <taxon>Epsilonproteobacteria</taxon>
        <taxon>Campylobacterales</taxon>
        <taxon>Helicobacteraceae</taxon>
        <taxon>Helicobacter</taxon>
    </lineage>
</organism>
<dbReference type="EMBL" id="FR871757">
    <property type="protein sequence ID" value="CCB79199.1"/>
    <property type="molecule type" value="Genomic_DNA"/>
</dbReference>
<dbReference type="Proteomes" id="UP000008387">
    <property type="component" value="Chromosome"/>
</dbReference>
<evidence type="ECO:0000313" key="1">
    <source>
        <dbReference type="EMBL" id="CCB79199.1"/>
    </source>
</evidence>
<proteinExistence type="predicted"/>
<sequence>MRALILLVLLIVLGFAKEPPTLRVELKTEDSPTPTALIQGVTKMRTNMVSNQLDALTQFGVAGCEMRKYDEYLSNPANDLVDFGADLLQYTPLGQGLLQKLEPYGDEQKKEFLKIFKQFEGVHLLYLVENSSSYYCSPVIKYKATPQQIAQDFFDSINFIYTPLIQAYKVGLDPIVYLRSLNSDTLWELICQDCNINQTLQLYLNDPNLLGNKPTSVFLQHLEHDIKAMVSANKFWQALSNGKIVWANLALTAAGSTDEFIGTKDDPYTLFSTYYLARTAFLLLHANSYINSQYIDTKELQEHPALCLNPRYLSLKHQQACLQVFKAQTYNRADLNRYLKAMRLVSIDTTPCLYLDSKDRLQTFKSSNALCVALQKNLTKAF</sequence>
<evidence type="ECO:0000313" key="2">
    <source>
        <dbReference type="Proteomes" id="UP000008387"/>
    </source>
</evidence>
<gene>
    <name evidence="1" type="ordered locus">HBZC1_02130</name>
</gene>
<reference evidence="1 2" key="1">
    <citation type="journal article" date="2011" name="J. Bacteriol.">
        <title>Genome sequence of Helicobacter bizzozeronii strain CIII-1, an isolate from human gastric mucosa.</title>
        <authorList>
            <person name="Schott T."/>
            <person name="Rossi M."/>
            <person name="Hanninen M.L."/>
        </authorList>
    </citation>
    <scope>NUCLEOTIDE SEQUENCE [LARGE SCALE GENOMIC DNA]</scope>
    <source>
        <strain evidence="1 2">CIII-1</strain>
    </source>
</reference>